<keyword evidence="10" id="KW-1185">Reference proteome</keyword>
<evidence type="ECO:0000259" key="8">
    <source>
        <dbReference type="Pfam" id="PF02525"/>
    </source>
</evidence>
<sequence>MNVLYITANPKNVDDSYSLRLGEHFLNEYRRLRPHDKIEHVDLFSVDLPPLDKDMLSLWDKHSDIEETHTNPFVEQFIQADRYILVTPLWNMHAPSQVKAYIDQLIVPGKTFQFTETSVEGMLSGKKMIHIQSRGGIYSEGKLKGLESANSYIQTIFSLIGVTDYEHVFIEGTSTYPDEAEDRLKEAKESAKQVAQRFSQDQS</sequence>
<dbReference type="Gene3D" id="3.40.50.360">
    <property type="match status" value="1"/>
</dbReference>
<evidence type="ECO:0000256" key="5">
    <source>
        <dbReference type="ARBA" id="ARBA00048542"/>
    </source>
</evidence>
<evidence type="ECO:0000256" key="3">
    <source>
        <dbReference type="ARBA" id="ARBA00023002"/>
    </source>
</evidence>
<evidence type="ECO:0000256" key="4">
    <source>
        <dbReference type="ARBA" id="ARBA00023027"/>
    </source>
</evidence>
<dbReference type="GO" id="GO:0016655">
    <property type="term" value="F:oxidoreductase activity, acting on NAD(P)H, quinone or similar compound as acceptor"/>
    <property type="evidence" value="ECO:0007669"/>
    <property type="project" value="InterPro"/>
</dbReference>
<dbReference type="EC" id="1.7.1.17" evidence="6"/>
<keyword evidence="4 6" id="KW-0520">NAD</keyword>
<comment type="cofactor">
    <cofactor evidence="6">
        <name>FMN</name>
        <dbReference type="ChEBI" id="CHEBI:58210"/>
    </cofactor>
    <text evidence="6">Binds 1 FMN per subunit.</text>
</comment>
<dbReference type="InterPro" id="IPR029039">
    <property type="entry name" value="Flavoprotein-like_sf"/>
</dbReference>
<feature type="domain" description="Flavodoxin-like fold" evidence="8">
    <location>
        <begin position="1"/>
        <end position="193"/>
    </location>
</feature>
<dbReference type="HAMAP" id="MF_01216">
    <property type="entry name" value="Azoreductase_type1"/>
    <property type="match status" value="1"/>
</dbReference>
<dbReference type="InterPro" id="IPR023048">
    <property type="entry name" value="NADH:quinone_OxRdtase_FMN_depd"/>
</dbReference>
<dbReference type="GO" id="GO:0009055">
    <property type="term" value="F:electron transfer activity"/>
    <property type="evidence" value="ECO:0007669"/>
    <property type="project" value="UniProtKB-UniRule"/>
</dbReference>
<evidence type="ECO:0000313" key="9">
    <source>
        <dbReference type="EMBL" id="MBB5174188.1"/>
    </source>
</evidence>
<proteinExistence type="inferred from homology"/>
<dbReference type="Pfam" id="PF02525">
    <property type="entry name" value="Flavodoxin_2"/>
    <property type="match status" value="1"/>
</dbReference>
<dbReference type="GO" id="GO:0010181">
    <property type="term" value="F:FMN binding"/>
    <property type="evidence" value="ECO:0007669"/>
    <property type="project" value="UniProtKB-UniRule"/>
</dbReference>
<name>A0A840QS94_9BACI</name>
<feature type="binding site" evidence="6">
    <location>
        <begin position="133"/>
        <end position="136"/>
    </location>
    <ligand>
        <name>FMN</name>
        <dbReference type="ChEBI" id="CHEBI:58210"/>
    </ligand>
</feature>
<comment type="caution">
    <text evidence="9">The sequence shown here is derived from an EMBL/GenBank/DDBJ whole genome shotgun (WGS) entry which is preliminary data.</text>
</comment>
<dbReference type="PANTHER" id="PTHR43741:SF7">
    <property type="entry name" value="FMN-DEPENDENT NADH:QUINONE OXIDOREDUCTASE"/>
    <property type="match status" value="1"/>
</dbReference>
<comment type="caution">
    <text evidence="6">Lacks conserved residue(s) required for the propagation of feature annotation.</text>
</comment>
<feature type="region of interest" description="Disordered" evidence="7">
    <location>
        <begin position="180"/>
        <end position="203"/>
    </location>
</feature>
<keyword evidence="3 6" id="KW-0560">Oxidoreductase</keyword>
<dbReference type="Proteomes" id="UP000551878">
    <property type="component" value="Unassembled WGS sequence"/>
</dbReference>
<evidence type="ECO:0000256" key="6">
    <source>
        <dbReference type="HAMAP-Rule" id="MF_01216"/>
    </source>
</evidence>
<protein>
    <recommendedName>
        <fullName evidence="6">FMN dependent NADH:quinone oxidoreductase</fullName>
        <ecNumber evidence="6">1.6.5.-</ecNumber>
    </recommendedName>
    <alternativeName>
        <fullName evidence="6">Azo-dye reductase</fullName>
    </alternativeName>
    <alternativeName>
        <fullName evidence="6">FMN-dependent NADH-azo compound oxidoreductase</fullName>
    </alternativeName>
    <alternativeName>
        <fullName evidence="6">FMN-dependent NADH-azoreductase</fullName>
        <ecNumber evidence="6">1.7.1.17</ecNumber>
    </alternativeName>
</protein>
<evidence type="ECO:0000256" key="7">
    <source>
        <dbReference type="SAM" id="MobiDB-lite"/>
    </source>
</evidence>
<accession>A0A840QS94</accession>
<dbReference type="InterPro" id="IPR050104">
    <property type="entry name" value="FMN-dep_NADH:Q_OxRdtase_AzoR1"/>
</dbReference>
<evidence type="ECO:0000256" key="2">
    <source>
        <dbReference type="ARBA" id="ARBA00022643"/>
    </source>
</evidence>
<dbReference type="AlphaFoldDB" id="A0A840QS94"/>
<comment type="catalytic activity">
    <reaction evidence="5">
        <text>N,N-dimethyl-1,4-phenylenediamine + anthranilate + 2 NAD(+) = 2-(4-dimethylaminophenyl)diazenylbenzoate + 2 NADH + 2 H(+)</text>
        <dbReference type="Rhea" id="RHEA:55872"/>
        <dbReference type="ChEBI" id="CHEBI:15378"/>
        <dbReference type="ChEBI" id="CHEBI:15783"/>
        <dbReference type="ChEBI" id="CHEBI:16567"/>
        <dbReference type="ChEBI" id="CHEBI:57540"/>
        <dbReference type="ChEBI" id="CHEBI:57945"/>
        <dbReference type="ChEBI" id="CHEBI:71579"/>
        <dbReference type="EC" id="1.7.1.17"/>
    </reaction>
    <physiologicalReaction direction="right-to-left" evidence="5">
        <dbReference type="Rhea" id="RHEA:55874"/>
    </physiologicalReaction>
</comment>
<dbReference type="PANTHER" id="PTHR43741">
    <property type="entry name" value="FMN-DEPENDENT NADH-AZOREDUCTASE 1"/>
    <property type="match status" value="1"/>
</dbReference>
<gene>
    <name evidence="6" type="primary">azoR</name>
    <name evidence="9" type="ORF">HNQ41_002382</name>
</gene>
<organism evidence="9 10">
    <name type="scientific">Texcoconibacillus texcoconensis</name>
    <dbReference type="NCBI Taxonomy" id="1095777"/>
    <lineage>
        <taxon>Bacteria</taxon>
        <taxon>Bacillati</taxon>
        <taxon>Bacillota</taxon>
        <taxon>Bacilli</taxon>
        <taxon>Bacillales</taxon>
        <taxon>Bacillaceae</taxon>
        <taxon>Texcoconibacillus</taxon>
    </lineage>
</organism>
<dbReference type="RefSeq" id="WP_184664616.1">
    <property type="nucleotide sequence ID" value="NZ_JACHHB010000010.1"/>
</dbReference>
<feature type="compositionally biased region" description="Basic and acidic residues" evidence="7">
    <location>
        <begin position="182"/>
        <end position="191"/>
    </location>
</feature>
<comment type="catalytic activity">
    <reaction evidence="6">
        <text>2 a quinone + NADH + H(+) = 2 a 1,4-benzosemiquinone + NAD(+)</text>
        <dbReference type="Rhea" id="RHEA:65952"/>
        <dbReference type="ChEBI" id="CHEBI:15378"/>
        <dbReference type="ChEBI" id="CHEBI:57540"/>
        <dbReference type="ChEBI" id="CHEBI:57945"/>
        <dbReference type="ChEBI" id="CHEBI:132124"/>
        <dbReference type="ChEBI" id="CHEBI:134225"/>
    </reaction>
</comment>
<dbReference type="GO" id="GO:0016652">
    <property type="term" value="F:oxidoreductase activity, acting on NAD(P)H as acceptor"/>
    <property type="evidence" value="ECO:0007669"/>
    <property type="project" value="UniProtKB-UniRule"/>
</dbReference>
<comment type="function">
    <text evidence="6">Also exhibits azoreductase activity. Catalyzes the reductive cleavage of the azo bond in aromatic azo compounds to the corresponding amines.</text>
</comment>
<comment type="function">
    <text evidence="6">Quinone reductase that provides resistance to thiol-specific stress caused by electrophilic quinones.</text>
</comment>
<dbReference type="EMBL" id="JACHHB010000010">
    <property type="protein sequence ID" value="MBB5174188.1"/>
    <property type="molecule type" value="Genomic_DNA"/>
</dbReference>
<keyword evidence="1 6" id="KW-0285">Flavoprotein</keyword>
<comment type="similarity">
    <text evidence="6">Belongs to the azoreductase type 1 family.</text>
</comment>
<dbReference type="EC" id="1.6.5.-" evidence="6"/>
<evidence type="ECO:0000256" key="1">
    <source>
        <dbReference type="ARBA" id="ARBA00022630"/>
    </source>
</evidence>
<reference evidence="9 10" key="1">
    <citation type="submission" date="2020-08" db="EMBL/GenBank/DDBJ databases">
        <title>Genomic Encyclopedia of Type Strains, Phase IV (KMG-IV): sequencing the most valuable type-strain genomes for metagenomic binning, comparative biology and taxonomic classification.</title>
        <authorList>
            <person name="Goeker M."/>
        </authorList>
    </citation>
    <scope>NUCLEOTIDE SEQUENCE [LARGE SCALE GENOMIC DNA]</scope>
    <source>
        <strain evidence="9 10">DSM 24696</strain>
    </source>
</reference>
<feature type="binding site" evidence="6">
    <location>
        <begin position="16"/>
        <end position="18"/>
    </location>
    <ligand>
        <name>FMN</name>
        <dbReference type="ChEBI" id="CHEBI:58210"/>
    </ligand>
</feature>
<keyword evidence="2 6" id="KW-0288">FMN</keyword>
<dbReference type="InterPro" id="IPR003680">
    <property type="entry name" value="Flavodoxin_fold"/>
</dbReference>
<comment type="subunit">
    <text evidence="6">Homodimer.</text>
</comment>
<dbReference type="SUPFAM" id="SSF52218">
    <property type="entry name" value="Flavoproteins"/>
    <property type="match status" value="1"/>
</dbReference>
<evidence type="ECO:0000313" key="10">
    <source>
        <dbReference type="Proteomes" id="UP000551878"/>
    </source>
</evidence>